<gene>
    <name evidence="1" type="ORF">F4821DRAFT_263520</name>
</gene>
<protein>
    <submittedName>
        <fullName evidence="1">Uncharacterized protein</fullName>
    </submittedName>
</protein>
<accession>A0ACC0CQX0</accession>
<keyword evidence="2" id="KW-1185">Reference proteome</keyword>
<evidence type="ECO:0000313" key="2">
    <source>
        <dbReference type="Proteomes" id="UP001497680"/>
    </source>
</evidence>
<evidence type="ECO:0000313" key="1">
    <source>
        <dbReference type="EMBL" id="KAI6082839.1"/>
    </source>
</evidence>
<dbReference type="Proteomes" id="UP001497680">
    <property type="component" value="Unassembled WGS sequence"/>
</dbReference>
<proteinExistence type="predicted"/>
<comment type="caution">
    <text evidence="1">The sequence shown here is derived from an EMBL/GenBank/DDBJ whole genome shotgun (WGS) entry which is preliminary data.</text>
</comment>
<organism evidence="1 2">
    <name type="scientific">Hypoxylon rubiginosum</name>
    <dbReference type="NCBI Taxonomy" id="110542"/>
    <lineage>
        <taxon>Eukaryota</taxon>
        <taxon>Fungi</taxon>
        <taxon>Dikarya</taxon>
        <taxon>Ascomycota</taxon>
        <taxon>Pezizomycotina</taxon>
        <taxon>Sordariomycetes</taxon>
        <taxon>Xylariomycetidae</taxon>
        <taxon>Xylariales</taxon>
        <taxon>Hypoxylaceae</taxon>
        <taxon>Hypoxylon</taxon>
    </lineage>
</organism>
<reference evidence="1 2" key="1">
    <citation type="journal article" date="2022" name="New Phytol.">
        <title>Ecological generalism drives hyperdiversity of secondary metabolite gene clusters in xylarialean endophytes.</title>
        <authorList>
            <person name="Franco M.E.E."/>
            <person name="Wisecaver J.H."/>
            <person name="Arnold A.E."/>
            <person name="Ju Y.M."/>
            <person name="Slot J.C."/>
            <person name="Ahrendt S."/>
            <person name="Moore L.P."/>
            <person name="Eastman K.E."/>
            <person name="Scott K."/>
            <person name="Konkel Z."/>
            <person name="Mondo S.J."/>
            <person name="Kuo A."/>
            <person name="Hayes R.D."/>
            <person name="Haridas S."/>
            <person name="Andreopoulos B."/>
            <person name="Riley R."/>
            <person name="LaButti K."/>
            <person name="Pangilinan J."/>
            <person name="Lipzen A."/>
            <person name="Amirebrahimi M."/>
            <person name="Yan J."/>
            <person name="Adam C."/>
            <person name="Keymanesh K."/>
            <person name="Ng V."/>
            <person name="Louie K."/>
            <person name="Northen T."/>
            <person name="Drula E."/>
            <person name="Henrissat B."/>
            <person name="Hsieh H.M."/>
            <person name="Youens-Clark K."/>
            <person name="Lutzoni F."/>
            <person name="Miadlikowska J."/>
            <person name="Eastwood D.C."/>
            <person name="Hamelin R.C."/>
            <person name="Grigoriev I.V."/>
            <person name="U'Ren J.M."/>
        </authorList>
    </citation>
    <scope>NUCLEOTIDE SEQUENCE [LARGE SCALE GENOMIC DNA]</scope>
    <source>
        <strain evidence="1 2">ER1909</strain>
    </source>
</reference>
<sequence length="78" mass="8203">MQTSSILALVLATCGTAIAVPAASPSTPGAVKIASPIDCTALVDYCKCLDGNFDCETDPDCEWCRENVWDIPPSPSKK</sequence>
<name>A0ACC0CQX0_9PEZI</name>
<dbReference type="EMBL" id="MU394362">
    <property type="protein sequence ID" value="KAI6082839.1"/>
    <property type="molecule type" value="Genomic_DNA"/>
</dbReference>